<reference evidence="2 3" key="1">
    <citation type="journal article" date="2016" name="Microbes Environ.">
        <title>Phylogenetically diverse aerobic anoxygenic phototrophic bacteria isolated from epilithic biofilms in Tama river, Japan.</title>
        <authorList>
            <person name="Hirose S."/>
            <person name="Matsuura K."/>
            <person name="Haruta S."/>
        </authorList>
    </citation>
    <scope>NUCLEOTIDE SEQUENCE [LARGE SCALE GENOMIC DNA]</scope>
    <source>
        <strain evidence="2 3">S08</strain>
    </source>
</reference>
<proteinExistence type="predicted"/>
<organism evidence="2 3">
    <name type="scientific">Roseomonas fluvialis</name>
    <dbReference type="NCBI Taxonomy" id="1750527"/>
    <lineage>
        <taxon>Bacteria</taxon>
        <taxon>Pseudomonadati</taxon>
        <taxon>Pseudomonadota</taxon>
        <taxon>Alphaproteobacteria</taxon>
        <taxon>Acetobacterales</taxon>
        <taxon>Roseomonadaceae</taxon>
        <taxon>Roseomonas</taxon>
    </lineage>
</organism>
<protein>
    <recommendedName>
        <fullName evidence="4">PilZ domain-containing protein</fullName>
    </recommendedName>
</protein>
<evidence type="ECO:0000313" key="3">
    <source>
        <dbReference type="Proteomes" id="UP000831327"/>
    </source>
</evidence>
<gene>
    <name evidence="2" type="ORF">Rmf_13250</name>
</gene>
<evidence type="ECO:0008006" key="4">
    <source>
        <dbReference type="Google" id="ProtNLM"/>
    </source>
</evidence>
<keyword evidence="3" id="KW-1185">Reference proteome</keyword>
<dbReference type="Proteomes" id="UP000831327">
    <property type="component" value="Chromosome"/>
</dbReference>
<name>A0ABN6NYY0_9PROT</name>
<evidence type="ECO:0000313" key="2">
    <source>
        <dbReference type="EMBL" id="BDG71396.1"/>
    </source>
</evidence>
<feature type="region of interest" description="Disordered" evidence="1">
    <location>
        <begin position="1"/>
        <end position="20"/>
    </location>
</feature>
<dbReference type="EMBL" id="AP025637">
    <property type="protein sequence ID" value="BDG71396.1"/>
    <property type="molecule type" value="Genomic_DNA"/>
</dbReference>
<sequence>MHGPDAATLDAGEMRPPSRWPALHRVAEPCTLRSAGGRVRDGLVREAGDRGAIVAGVGGLDLGQEVDLVLPRRGGLRVRARIAGIGVLGLMLDLRGADCGAEWRDALLGMTDGRFRAA</sequence>
<evidence type="ECO:0000256" key="1">
    <source>
        <dbReference type="SAM" id="MobiDB-lite"/>
    </source>
</evidence>
<accession>A0ABN6NYY0</accession>